<proteinExistence type="inferred from homology"/>
<keyword evidence="2" id="KW-0535">Nitrogen fixation</keyword>
<reference evidence="4 5" key="1">
    <citation type="journal article" date="2014" name="Int. J. Syst. Evol. Microbiol.">
        <title>Bradyrhizobium ottawaense sp. nov., a symbiotic nitrogen fixing bacterium from root nodules of soybeans in Canada.</title>
        <authorList>
            <person name="Yu X."/>
            <person name="Cloutier S."/>
            <person name="Tambong J.T."/>
            <person name="Bromfield E.S."/>
        </authorList>
    </citation>
    <scope>NUCLEOTIDE SEQUENCE [LARGE SCALE GENOMIC DNA]</scope>
    <source>
        <strain evidence="4 5">OO99</strain>
    </source>
</reference>
<dbReference type="Proteomes" id="UP000215703">
    <property type="component" value="Chromosome"/>
</dbReference>
<protein>
    <submittedName>
        <fullName evidence="4">Nitrogen fixation protein NifZ</fullName>
    </submittedName>
</protein>
<evidence type="ECO:0000256" key="3">
    <source>
        <dbReference type="SAM" id="MobiDB-lite"/>
    </source>
</evidence>
<evidence type="ECO:0000256" key="1">
    <source>
        <dbReference type="ARBA" id="ARBA00008027"/>
    </source>
</evidence>
<evidence type="ECO:0000313" key="5">
    <source>
        <dbReference type="Proteomes" id="UP000215703"/>
    </source>
</evidence>
<dbReference type="EMBL" id="CP029425">
    <property type="protein sequence ID" value="AWL91632.1"/>
    <property type="molecule type" value="Genomic_DNA"/>
</dbReference>
<dbReference type="GO" id="GO:0009399">
    <property type="term" value="P:nitrogen fixation"/>
    <property type="evidence" value="ECO:0007669"/>
    <property type="project" value="InterPro"/>
</dbReference>
<gene>
    <name evidence="4" type="ORF">CIT37_04775</name>
</gene>
<accession>A0A2U8P1P4</accession>
<feature type="compositionally biased region" description="Acidic residues" evidence="3">
    <location>
        <begin position="171"/>
        <end position="187"/>
    </location>
</feature>
<organism evidence="4 5">
    <name type="scientific">Bradyrhizobium ottawaense</name>
    <dbReference type="NCBI Taxonomy" id="931866"/>
    <lineage>
        <taxon>Bacteria</taxon>
        <taxon>Pseudomonadati</taxon>
        <taxon>Pseudomonadota</taxon>
        <taxon>Alphaproteobacteria</taxon>
        <taxon>Hyphomicrobiales</taxon>
        <taxon>Nitrobacteraceae</taxon>
        <taxon>Bradyrhizobium</taxon>
    </lineage>
</organism>
<dbReference type="InterPro" id="IPR007415">
    <property type="entry name" value="Nitrogenase_MoFe_mat_NifZ"/>
</dbReference>
<evidence type="ECO:0000313" key="4">
    <source>
        <dbReference type="EMBL" id="AWL91632.1"/>
    </source>
</evidence>
<feature type="region of interest" description="Disordered" evidence="3">
    <location>
        <begin position="168"/>
        <end position="187"/>
    </location>
</feature>
<name>A0A2U8P1P4_9BRAD</name>
<dbReference type="Pfam" id="PF04319">
    <property type="entry name" value="NifZ"/>
    <property type="match status" value="1"/>
</dbReference>
<evidence type="ECO:0000256" key="2">
    <source>
        <dbReference type="ARBA" id="ARBA00023231"/>
    </source>
</evidence>
<sequence length="187" mass="20484">MWSLTGNAIAGAEHVPNVALRTGGSAGAGVCSYGRWPLWIPAMGLLLAGSTAWRHFGARGRLVMRSRVSPRRAPAPSVHEERNMNRIPRDSDAVELSDPPAFSFGQKLRANRVIRNDGTYPGKEIGDVLVKKGEVGYVVSIGTFLQQFYIYGVEFLESGYRVGMKRKELEPVDAGEEVDDLPLPEES</sequence>
<comment type="similarity">
    <text evidence="1">Belongs to the NifZ family.</text>
</comment>
<reference evidence="4 5" key="2">
    <citation type="journal article" date="2017" name="Syst. Appl. Microbiol.">
        <title>Soybeans inoculated with root zone soils of Canadian native legumes harbour diverse and novel Bradyrhizobium spp. that possess agricultural potential.</title>
        <authorList>
            <person name="Bromfield E.S.P."/>
            <person name="Cloutier S."/>
            <person name="Tambong J.T."/>
            <person name="Tran Thi T.V."/>
        </authorList>
    </citation>
    <scope>NUCLEOTIDE SEQUENCE [LARGE SCALE GENOMIC DNA]</scope>
    <source>
        <strain evidence="4 5">OO99</strain>
    </source>
</reference>
<dbReference type="AlphaFoldDB" id="A0A2U8P1P4"/>